<keyword evidence="4" id="KW-1185">Reference proteome</keyword>
<dbReference type="AlphaFoldDB" id="A0A836C6I3"/>
<accession>A0A836C6I3</accession>
<feature type="transmembrane region" description="Helical" evidence="2">
    <location>
        <begin position="85"/>
        <end position="103"/>
    </location>
</feature>
<protein>
    <recommendedName>
        <fullName evidence="5">Protein kinase domain-containing protein</fullName>
    </recommendedName>
</protein>
<name>A0A836C6I3_9CHLO</name>
<evidence type="ECO:0000256" key="2">
    <source>
        <dbReference type="SAM" id="Phobius"/>
    </source>
</evidence>
<evidence type="ECO:0000313" key="3">
    <source>
        <dbReference type="EMBL" id="KAG2501940.1"/>
    </source>
</evidence>
<keyword evidence="2" id="KW-0812">Transmembrane</keyword>
<evidence type="ECO:0000313" key="4">
    <source>
        <dbReference type="Proteomes" id="UP000612055"/>
    </source>
</evidence>
<feature type="compositionally biased region" description="Basic residues" evidence="1">
    <location>
        <begin position="28"/>
        <end position="44"/>
    </location>
</feature>
<keyword evidence="2" id="KW-0472">Membrane</keyword>
<dbReference type="EMBL" id="JAEHOE010000001">
    <property type="protein sequence ID" value="KAG2501940.1"/>
    <property type="molecule type" value="Genomic_DNA"/>
</dbReference>
<sequence length="746" mass="77155">MAPKKDEKPVAAEAADAPKAEAKPKAEKKAKKAAAPKKEKKPKKEKPAGEGAEGADKKKGKKKASKVETYKLYIYKVLKQDTMPVLWRTCVLPALLWPIATLVNASALVIFACVLFALTLILSAAAFGLFVAYLALQRLTSRFRWPAREAQRVTPRFPLPPPSVSSLDDCSPCGSARLSSAGSEEPCDSLGGGSTHSLFLSLLSSTDLSSPHDGPDGSCPDFMTEHGFMTEAEAFQIFSCTSPVISPAAIPVLTAIPVPVPIPVPVAVPVPLPAAIPVPIPVTAATPLPCASTASDLCRTVAADAYVQLQSIPLPPGVSEPPVPLALCLQLEASAAFSPAPGAPELGGPVPGDPCFEPFCPNRATVQRGWYAYQCEDQVLMVDAACKRTTLCIGATTAEATDMQAQQAATALSHELSAHVVRDSALSALGGALAAELCALPLLAWTVREHPSRPDCLDLLLLTPWADGGDLHALTCNATSAAAAGVCPSLDFAALSASPSAGPLVAWRPLLDALICSAWLLGALEGARLLYLDLKAQNLVWHQGRTKLVDPVGSRAVPPVRIGGAELDALVGAGALSFEQALQLQRLAPVSNPGGFVTRSFAPPEACLKEAGEIAAGLLAGDCGCYVRWAAARLGCPGLWAAVLQVLTQGGGCELAALNGGADCMCLASHVFAWAASLQRALAGARAVLAARVEAGGSPGAGPVNEGVLGELEGVCAACMTALPSQRPSPQQVEGWLADIVARHGL</sequence>
<evidence type="ECO:0008006" key="5">
    <source>
        <dbReference type="Google" id="ProtNLM"/>
    </source>
</evidence>
<proteinExistence type="predicted"/>
<keyword evidence="2" id="KW-1133">Transmembrane helix</keyword>
<organism evidence="3 4">
    <name type="scientific">Edaphochlamys debaryana</name>
    <dbReference type="NCBI Taxonomy" id="47281"/>
    <lineage>
        <taxon>Eukaryota</taxon>
        <taxon>Viridiplantae</taxon>
        <taxon>Chlorophyta</taxon>
        <taxon>core chlorophytes</taxon>
        <taxon>Chlorophyceae</taxon>
        <taxon>CS clade</taxon>
        <taxon>Chlamydomonadales</taxon>
        <taxon>Chlamydomonadales incertae sedis</taxon>
        <taxon>Edaphochlamys</taxon>
    </lineage>
</organism>
<comment type="caution">
    <text evidence="3">The sequence shown here is derived from an EMBL/GenBank/DDBJ whole genome shotgun (WGS) entry which is preliminary data.</text>
</comment>
<feature type="transmembrane region" description="Helical" evidence="2">
    <location>
        <begin position="109"/>
        <end position="136"/>
    </location>
</feature>
<feature type="compositionally biased region" description="Basic and acidic residues" evidence="1">
    <location>
        <begin position="1"/>
        <end position="27"/>
    </location>
</feature>
<reference evidence="3" key="1">
    <citation type="journal article" date="2020" name="bioRxiv">
        <title>Comparative genomics of Chlamydomonas.</title>
        <authorList>
            <person name="Craig R.J."/>
            <person name="Hasan A.R."/>
            <person name="Ness R.W."/>
            <person name="Keightley P.D."/>
        </authorList>
    </citation>
    <scope>NUCLEOTIDE SEQUENCE</scope>
    <source>
        <strain evidence="3">CCAP 11/70</strain>
    </source>
</reference>
<evidence type="ECO:0000256" key="1">
    <source>
        <dbReference type="SAM" id="MobiDB-lite"/>
    </source>
</evidence>
<feature type="region of interest" description="Disordered" evidence="1">
    <location>
        <begin position="1"/>
        <end position="60"/>
    </location>
</feature>
<gene>
    <name evidence="3" type="ORF">HYH03_000438</name>
</gene>
<dbReference type="Proteomes" id="UP000612055">
    <property type="component" value="Unassembled WGS sequence"/>
</dbReference>